<evidence type="ECO:0000313" key="2">
    <source>
        <dbReference type="Proteomes" id="UP000250321"/>
    </source>
</evidence>
<dbReference type="Proteomes" id="UP000250321">
    <property type="component" value="Unassembled WGS sequence"/>
</dbReference>
<dbReference type="AlphaFoldDB" id="A0A314ZWP2"/>
<proteinExistence type="predicted"/>
<name>A0A314ZWP2_PRUYE</name>
<comment type="caution">
    <text evidence="1">The sequence shown here is derived from an EMBL/GenBank/DDBJ whole genome shotgun (WGS) entry which is preliminary data.</text>
</comment>
<accession>A0A314ZWP2</accession>
<dbReference type="EMBL" id="PJQY01000986">
    <property type="protein sequence ID" value="PQQ06246.1"/>
    <property type="molecule type" value="Genomic_DNA"/>
</dbReference>
<organism evidence="1 2">
    <name type="scientific">Prunus yedoensis var. nudiflora</name>
    <dbReference type="NCBI Taxonomy" id="2094558"/>
    <lineage>
        <taxon>Eukaryota</taxon>
        <taxon>Viridiplantae</taxon>
        <taxon>Streptophyta</taxon>
        <taxon>Embryophyta</taxon>
        <taxon>Tracheophyta</taxon>
        <taxon>Spermatophyta</taxon>
        <taxon>Magnoliopsida</taxon>
        <taxon>eudicotyledons</taxon>
        <taxon>Gunneridae</taxon>
        <taxon>Pentapetalae</taxon>
        <taxon>rosids</taxon>
        <taxon>fabids</taxon>
        <taxon>Rosales</taxon>
        <taxon>Rosaceae</taxon>
        <taxon>Amygdaloideae</taxon>
        <taxon>Amygdaleae</taxon>
        <taxon>Prunus</taxon>
    </lineage>
</organism>
<evidence type="ECO:0000313" key="1">
    <source>
        <dbReference type="EMBL" id="PQQ06246.1"/>
    </source>
</evidence>
<sequence>MPRIDSKRLPLRLKRSCADMADIVTEQWIRIQRLEQALHITQILTFDHALLFAERKNKKDLSPPPVA</sequence>
<keyword evidence="2" id="KW-1185">Reference proteome</keyword>
<protein>
    <submittedName>
        <fullName evidence="1">Uncharacterized protein</fullName>
    </submittedName>
</protein>
<gene>
    <name evidence="1" type="ORF">Pyn_04506</name>
</gene>
<reference evidence="1 2" key="1">
    <citation type="submission" date="2018-02" db="EMBL/GenBank/DDBJ databases">
        <title>Draft genome of wild Prunus yedoensis var. nudiflora.</title>
        <authorList>
            <person name="Baek S."/>
            <person name="Kim J.-H."/>
            <person name="Choi K."/>
            <person name="Kim G.-B."/>
            <person name="Cho A."/>
            <person name="Jang H."/>
            <person name="Shin C.-H."/>
            <person name="Yu H.-J."/>
            <person name="Mun J.-H."/>
        </authorList>
    </citation>
    <scope>NUCLEOTIDE SEQUENCE [LARGE SCALE GENOMIC DNA]</scope>
    <source>
        <strain evidence="2">cv. Jeju island</strain>
        <tissue evidence="1">Leaf</tissue>
    </source>
</reference>